<evidence type="ECO:0000313" key="2">
    <source>
        <dbReference type="EMBL" id="AOV16020.1"/>
    </source>
</evidence>
<sequence>MKFDLKGGRQVDPPCGGERRAKRSKVQTGGVRKSSHEIRMRHKEAPARGRGSRIDLKGGRQVVPVLRRVSTGYALKASDRGSSGKVPGEMIGIGNGIKKKTPAWPGQLFIDLKGGQVEPA</sequence>
<keyword evidence="3" id="KW-1185">Reference proteome</keyword>
<name>A0A1D8K4Y9_9GAMM</name>
<protein>
    <submittedName>
        <fullName evidence="2">Uncharacterized protein</fullName>
    </submittedName>
</protein>
<proteinExistence type="predicted"/>
<reference evidence="2 3" key="1">
    <citation type="submission" date="2016-09" db="EMBL/GenBank/DDBJ databases">
        <title>Acidihalobacter prosperus V6 (DSM14174).</title>
        <authorList>
            <person name="Khaleque H.N."/>
            <person name="Ramsay J.P."/>
            <person name="Murphy R.J.T."/>
            <person name="Kaksonen A.H."/>
            <person name="Boxall N.J."/>
            <person name="Watkin E.L.J."/>
        </authorList>
    </citation>
    <scope>NUCLEOTIDE SEQUENCE [LARGE SCALE GENOMIC DNA]</scope>
    <source>
        <strain evidence="2 3">V6</strain>
    </source>
</reference>
<evidence type="ECO:0000313" key="3">
    <source>
        <dbReference type="Proteomes" id="UP000095342"/>
    </source>
</evidence>
<gene>
    <name evidence="2" type="ORF">BJI67_02075</name>
</gene>
<evidence type="ECO:0000256" key="1">
    <source>
        <dbReference type="SAM" id="MobiDB-lite"/>
    </source>
</evidence>
<feature type="region of interest" description="Disordered" evidence="1">
    <location>
        <begin position="1"/>
        <end position="54"/>
    </location>
</feature>
<dbReference type="AlphaFoldDB" id="A0A1D8K4Y9"/>
<feature type="compositionally biased region" description="Basic and acidic residues" evidence="1">
    <location>
        <begin position="34"/>
        <end position="54"/>
    </location>
</feature>
<organism evidence="2 3">
    <name type="scientific">Acidihalobacter aeolianus</name>
    <dbReference type="NCBI Taxonomy" id="2792603"/>
    <lineage>
        <taxon>Bacteria</taxon>
        <taxon>Pseudomonadati</taxon>
        <taxon>Pseudomonadota</taxon>
        <taxon>Gammaproteobacteria</taxon>
        <taxon>Chromatiales</taxon>
        <taxon>Ectothiorhodospiraceae</taxon>
        <taxon>Acidihalobacter</taxon>
    </lineage>
</organism>
<dbReference type="KEGG" id="aaeo:BJI67_02075"/>
<dbReference type="EMBL" id="CP017448">
    <property type="protein sequence ID" value="AOV16020.1"/>
    <property type="molecule type" value="Genomic_DNA"/>
</dbReference>
<dbReference type="Proteomes" id="UP000095342">
    <property type="component" value="Chromosome"/>
</dbReference>
<accession>A0A1D8K4Y9</accession>